<proteinExistence type="predicted"/>
<keyword evidence="2" id="KW-1133">Transmembrane helix</keyword>
<evidence type="ECO:0000256" key="2">
    <source>
        <dbReference type="SAM" id="Phobius"/>
    </source>
</evidence>
<dbReference type="AlphaFoldDB" id="A0A6A6UWT6"/>
<reference evidence="3" key="1">
    <citation type="journal article" date="2020" name="Stud. Mycol.">
        <title>101 Dothideomycetes genomes: a test case for predicting lifestyles and emergence of pathogens.</title>
        <authorList>
            <person name="Haridas S."/>
            <person name="Albert R."/>
            <person name="Binder M."/>
            <person name="Bloem J."/>
            <person name="Labutti K."/>
            <person name="Salamov A."/>
            <person name="Andreopoulos B."/>
            <person name="Baker S."/>
            <person name="Barry K."/>
            <person name="Bills G."/>
            <person name="Bluhm B."/>
            <person name="Cannon C."/>
            <person name="Castanera R."/>
            <person name="Culley D."/>
            <person name="Daum C."/>
            <person name="Ezra D."/>
            <person name="Gonzalez J."/>
            <person name="Henrissat B."/>
            <person name="Kuo A."/>
            <person name="Liang C."/>
            <person name="Lipzen A."/>
            <person name="Lutzoni F."/>
            <person name="Magnuson J."/>
            <person name="Mondo S."/>
            <person name="Nolan M."/>
            <person name="Ohm R."/>
            <person name="Pangilinan J."/>
            <person name="Park H.-J."/>
            <person name="Ramirez L."/>
            <person name="Alfaro M."/>
            <person name="Sun H."/>
            <person name="Tritt A."/>
            <person name="Yoshinaga Y."/>
            <person name="Zwiers L.-H."/>
            <person name="Turgeon B."/>
            <person name="Goodwin S."/>
            <person name="Spatafora J."/>
            <person name="Crous P."/>
            <person name="Grigoriev I."/>
        </authorList>
    </citation>
    <scope>NUCLEOTIDE SEQUENCE</scope>
    <source>
        <strain evidence="3">CBS 119925</strain>
    </source>
</reference>
<feature type="region of interest" description="Disordered" evidence="1">
    <location>
        <begin position="83"/>
        <end position="104"/>
    </location>
</feature>
<keyword evidence="4" id="KW-1185">Reference proteome</keyword>
<name>A0A6A6UWT6_9PLEO</name>
<feature type="compositionally biased region" description="Low complexity" evidence="1">
    <location>
        <begin position="258"/>
        <end position="273"/>
    </location>
</feature>
<evidence type="ECO:0000256" key="1">
    <source>
        <dbReference type="SAM" id="MobiDB-lite"/>
    </source>
</evidence>
<protein>
    <submittedName>
        <fullName evidence="3">Uncharacterized protein</fullName>
    </submittedName>
</protein>
<sequence>MLRHQVLRRNFSLWNRSRALPSRVIRAAARDGHGTVQVQRVHFRRRFFTRSRLYGFAFFTTTAYWGLRWIDNRLDDLEEIEEEEEGEWEEVGAQEDGAEEDEDEPEPILFIPTGLSRLKPRERMETTDPEYQTFAKIIDNESESLRIRGKMVLETRHIISKNAKYKNHLGAVDARRGVWWAAFHVPLKPAECERPGIELREDGSLHRSTRPVELIHHRILSTLFNPVHVAVALYRQGHKSATEWAAPRNAKGEAEKVSTAASSGPLSSRSASSHVPMQDTPDSSIARSTASRSTAPEAPSNASTPPTSPNPQDASTSPSPAKPSKWYIPVVSTKSLVLDLSTFWQTLTPFLFHHKVARGLDRLDSTPGTLLVVANVEVVGEKGYLHVTSRGLYDIAKKKYIYVKVDLLP</sequence>
<gene>
    <name evidence="3" type="ORF">M011DRAFT_472074</name>
</gene>
<feature type="region of interest" description="Disordered" evidence="1">
    <location>
        <begin position="240"/>
        <end position="323"/>
    </location>
</feature>
<organism evidence="3 4">
    <name type="scientific">Sporormia fimetaria CBS 119925</name>
    <dbReference type="NCBI Taxonomy" id="1340428"/>
    <lineage>
        <taxon>Eukaryota</taxon>
        <taxon>Fungi</taxon>
        <taxon>Dikarya</taxon>
        <taxon>Ascomycota</taxon>
        <taxon>Pezizomycotina</taxon>
        <taxon>Dothideomycetes</taxon>
        <taxon>Pleosporomycetidae</taxon>
        <taxon>Pleosporales</taxon>
        <taxon>Sporormiaceae</taxon>
        <taxon>Sporormia</taxon>
    </lineage>
</organism>
<dbReference type="OrthoDB" id="5316527at2759"/>
<accession>A0A6A6UWT6</accession>
<feature type="compositionally biased region" description="Low complexity" evidence="1">
    <location>
        <begin position="283"/>
        <end position="323"/>
    </location>
</feature>
<dbReference type="Proteomes" id="UP000799440">
    <property type="component" value="Unassembled WGS sequence"/>
</dbReference>
<keyword evidence="2" id="KW-0812">Transmembrane</keyword>
<evidence type="ECO:0000313" key="3">
    <source>
        <dbReference type="EMBL" id="KAF2742615.1"/>
    </source>
</evidence>
<evidence type="ECO:0000313" key="4">
    <source>
        <dbReference type="Proteomes" id="UP000799440"/>
    </source>
</evidence>
<keyword evidence="2" id="KW-0472">Membrane</keyword>
<dbReference type="EMBL" id="MU006606">
    <property type="protein sequence ID" value="KAF2742615.1"/>
    <property type="molecule type" value="Genomic_DNA"/>
</dbReference>
<feature type="transmembrane region" description="Helical" evidence="2">
    <location>
        <begin position="53"/>
        <end position="70"/>
    </location>
</feature>